<dbReference type="AlphaFoldDB" id="A0A1X7URN3"/>
<protein>
    <recommendedName>
        <fullName evidence="2">DDE Tnp4 domain-containing protein</fullName>
    </recommendedName>
</protein>
<proteinExistence type="predicted"/>
<reference evidence="1" key="1">
    <citation type="submission" date="2017-05" db="UniProtKB">
        <authorList>
            <consortium name="EnsemblMetazoa"/>
        </authorList>
    </citation>
    <scope>IDENTIFICATION</scope>
</reference>
<evidence type="ECO:0008006" key="2">
    <source>
        <dbReference type="Google" id="ProtNLM"/>
    </source>
</evidence>
<dbReference type="PANTHER" id="PTHR23080">
    <property type="entry name" value="THAP DOMAIN PROTEIN"/>
    <property type="match status" value="1"/>
</dbReference>
<evidence type="ECO:0000313" key="1">
    <source>
        <dbReference type="EnsemblMetazoa" id="Aqu2.1.30174_001"/>
    </source>
</evidence>
<dbReference type="EnsemblMetazoa" id="Aqu2.1.30174_001">
    <property type="protein sequence ID" value="Aqu2.1.30174_001"/>
    <property type="gene ID" value="Aqu2.1.30174"/>
</dbReference>
<accession>A0A1X7URN3</accession>
<name>A0A1X7URN3_AMPQE</name>
<sequence length="77" mass="8693">RPKSFDARAATYSNYKKHNTIKVLIDFVSYGDVIMADRGFNVSDELALRGAHLEIPAFTKGKKQLSGMEVERSRQFA</sequence>
<organism evidence="1">
    <name type="scientific">Amphimedon queenslandica</name>
    <name type="common">Sponge</name>
    <dbReference type="NCBI Taxonomy" id="400682"/>
    <lineage>
        <taxon>Eukaryota</taxon>
        <taxon>Metazoa</taxon>
        <taxon>Porifera</taxon>
        <taxon>Demospongiae</taxon>
        <taxon>Heteroscleromorpha</taxon>
        <taxon>Haplosclerida</taxon>
        <taxon>Niphatidae</taxon>
        <taxon>Amphimedon</taxon>
    </lineage>
</organism>
<dbReference type="InParanoid" id="A0A1X7URN3"/>